<evidence type="ECO:0000313" key="3">
    <source>
        <dbReference type="Proteomes" id="UP000249799"/>
    </source>
</evidence>
<accession>A0A2Z4FJ93</accession>
<dbReference type="AlphaFoldDB" id="A0A2Z4FJ93"/>
<reference evidence="2 3" key="1">
    <citation type="submission" date="2018-06" db="EMBL/GenBank/DDBJ databases">
        <title>Lujinxingia sediminis gen. nov. sp. nov., a new facultative anaerobic member of the class Deltaproteobacteria, and proposal of Lujinxingaceae fam. nov.</title>
        <authorList>
            <person name="Guo L.-Y."/>
            <person name="Li C.-M."/>
            <person name="Wang S."/>
            <person name="Du Z.-J."/>
        </authorList>
    </citation>
    <scope>NUCLEOTIDE SEQUENCE [LARGE SCALE GENOMIC DNA]</scope>
    <source>
        <strain evidence="2 3">FA350</strain>
    </source>
</reference>
<evidence type="ECO:0000313" key="2">
    <source>
        <dbReference type="EMBL" id="AWV88999.1"/>
    </source>
</evidence>
<feature type="compositionally biased region" description="Low complexity" evidence="1">
    <location>
        <begin position="696"/>
        <end position="716"/>
    </location>
</feature>
<name>A0A2Z4FJ93_9DELT</name>
<feature type="region of interest" description="Disordered" evidence="1">
    <location>
        <begin position="678"/>
        <end position="728"/>
    </location>
</feature>
<organism evidence="2 3">
    <name type="scientific">Bradymonas sediminis</name>
    <dbReference type="NCBI Taxonomy" id="1548548"/>
    <lineage>
        <taxon>Bacteria</taxon>
        <taxon>Deltaproteobacteria</taxon>
        <taxon>Bradymonadales</taxon>
        <taxon>Bradymonadaceae</taxon>
        <taxon>Bradymonas</taxon>
    </lineage>
</organism>
<dbReference type="Proteomes" id="UP000249799">
    <property type="component" value="Chromosome"/>
</dbReference>
<feature type="compositionally biased region" description="Polar residues" evidence="1">
    <location>
        <begin position="684"/>
        <end position="695"/>
    </location>
</feature>
<gene>
    <name evidence="2" type="ORF">DN745_06450</name>
</gene>
<dbReference type="KEGG" id="bsed:DN745_06450"/>
<proteinExistence type="predicted"/>
<dbReference type="EMBL" id="CP030032">
    <property type="protein sequence ID" value="AWV88999.1"/>
    <property type="molecule type" value="Genomic_DNA"/>
</dbReference>
<dbReference type="RefSeq" id="WP_111333136.1">
    <property type="nucleotide sequence ID" value="NZ_CP030032.1"/>
</dbReference>
<sequence length="728" mass="77798">MKRNERERFAELFQQLVHADTQRDSEADAALRVLSHALLNYWGARQNDDAAHNAQITAQMTRALPWLAAFLASAEPQTDHAPIARQLLETSGRNTLSEEMIARRLDALAAAGGAAFSATPRDASTHPDRHLDIFCALAHTERRLAALGDLDAQGLRDALVDDTFLLAAAAERCEEAGAGEHGGAATPSLLNRLRDAIEPWRASDLTGEIASLSKPIWVLAGLDESDETGALMGAGTLNIAAKSRRFESGLAANMERMGFISAVRAALAFAPIAADGAGAPPAWLASADARAAFLRDFSVFRADESLLQLASALMETRGVCLDYLRGGAPLGSLSPWIDYLRGECAELAEARECTLREAISYAHYCLHLVNICDFAALELTATEQAALSEATREALCQVEDELKEFALLGQREGLSDAQADLGRFERARWRREGDASFLADRLSRLRGAWRSGVTPGPIGAPPRLDPDVSAHSLAIIDNLLAEAGESELSGLATIASNARFHGYQWLELLAPPDILKLIAICTSAARDLPGVDITKAFDVDLSELGAWASDPARGRLNRRILSMLLARREMADILNGDAAGQDTEMALRRGLVTHTRAAGGQLSPAHLLGGNQTVDFGAPAGAQSNMGPNYLVLQFVADPELKALLDLMGTSSAEDPAFHALLEQRLQVILHRHDAGDSAETMLDDSSQVMSQPEQASARAGASSASSTQKPSSTQAVETFSSSQPAAN</sequence>
<evidence type="ECO:0000256" key="1">
    <source>
        <dbReference type="SAM" id="MobiDB-lite"/>
    </source>
</evidence>
<feature type="compositionally biased region" description="Polar residues" evidence="1">
    <location>
        <begin position="717"/>
        <end position="728"/>
    </location>
</feature>
<protein>
    <submittedName>
        <fullName evidence="2">Uncharacterized protein</fullName>
    </submittedName>
</protein>
<keyword evidence="3" id="KW-1185">Reference proteome</keyword>
<dbReference type="OrthoDB" id="5504273at2"/>